<proteinExistence type="predicted"/>
<evidence type="ECO:0000313" key="5">
    <source>
        <dbReference type="EMBL" id="GLV58092.1"/>
    </source>
</evidence>
<dbReference type="PANTHER" id="PTHR43004:SF19">
    <property type="entry name" value="BINDING MONOOXYGENASE, PUTATIVE (JCVI)-RELATED"/>
    <property type="match status" value="1"/>
</dbReference>
<dbReference type="EMBL" id="BSRI01000002">
    <property type="protein sequence ID" value="GLV58092.1"/>
    <property type="molecule type" value="Genomic_DNA"/>
</dbReference>
<feature type="domain" description="FAD-binding" evidence="4">
    <location>
        <begin position="14"/>
        <end position="368"/>
    </location>
</feature>
<dbReference type="InterPro" id="IPR050641">
    <property type="entry name" value="RIFMO-like"/>
</dbReference>
<dbReference type="PANTHER" id="PTHR43004">
    <property type="entry name" value="TRK SYSTEM POTASSIUM UPTAKE PROTEIN"/>
    <property type="match status" value="1"/>
</dbReference>
<gene>
    <name evidence="5" type="ORF">KDH_49260</name>
</gene>
<dbReference type="Pfam" id="PF01494">
    <property type="entry name" value="FAD_binding_3"/>
    <property type="match status" value="1"/>
</dbReference>
<evidence type="ECO:0000256" key="3">
    <source>
        <dbReference type="ARBA" id="ARBA00022827"/>
    </source>
</evidence>
<comment type="cofactor">
    <cofactor evidence="1">
        <name>FAD</name>
        <dbReference type="ChEBI" id="CHEBI:57692"/>
    </cofactor>
</comment>
<name>A0ABQ6FYL3_9CHLR</name>
<evidence type="ECO:0000256" key="1">
    <source>
        <dbReference type="ARBA" id="ARBA00001974"/>
    </source>
</evidence>
<dbReference type="PRINTS" id="PR00420">
    <property type="entry name" value="RNGMNOXGNASE"/>
</dbReference>
<dbReference type="Gene3D" id="3.50.50.60">
    <property type="entry name" value="FAD/NAD(P)-binding domain"/>
    <property type="match status" value="1"/>
</dbReference>
<sequence>MNTSSQNSDRIETTPVLIVGGGLVGLSASLFLSRHGISSLLVERHPGTAIHPRATGFMPPTMEMFRFAGIEEEIRKIEPEIPQGTNVPFLESLVGQEFDCLQEDIDSLFTDPSSPVRGSAIAQDVLEPVLRSQAEQLGGDLRFNTELIAFEQGADGVIAIIRERSSQETSTVHARYAIIADGSQSPIRKQLGIGQHGLGSMGTFISMIFEADLMELFHKRHAIMCFLSNETITIGSFVPYAGSSVRPDLFRLDVGYDEDEETLADYPEERCTQLIQAAVGIHDLPVKLKTTLTWEMNALVADRFQQGRAFLVGDAARTQPPSGGLGGNTGVAEAYNLAWKLTAVLRGEAGEQLLATYDQERRPIADYTAEQVALLSQQRQNEGSAGITVDARTINGGYRYRDGAFVHEAGDKQLPLAQQAQQWRGQPGTRAPHLMLKQEEKSVSTRDLFGFHFVLLVGADGQPWKEAARNIQDRLHISLDCYQIASHTGDLIDAENRFCDMYSIPTTGAVLVRPDGFIGWRSKDAIDSELEAQQALTQALSSLLFR</sequence>
<evidence type="ECO:0000259" key="4">
    <source>
        <dbReference type="Pfam" id="PF01494"/>
    </source>
</evidence>
<evidence type="ECO:0000313" key="6">
    <source>
        <dbReference type="Proteomes" id="UP001344906"/>
    </source>
</evidence>
<dbReference type="Gene3D" id="3.30.9.10">
    <property type="entry name" value="D-Amino Acid Oxidase, subunit A, domain 2"/>
    <property type="match status" value="1"/>
</dbReference>
<keyword evidence="6" id="KW-1185">Reference proteome</keyword>
<reference evidence="5 6" key="1">
    <citation type="submission" date="2023-02" db="EMBL/GenBank/DDBJ databases">
        <title>Dictyobacter halimunensis sp. nov., a new member of the class Ktedonobacteria from forest soil in a geothermal area.</title>
        <authorList>
            <person name="Rachmania M.K."/>
            <person name="Ningsih F."/>
            <person name="Sakai Y."/>
            <person name="Yabe S."/>
            <person name="Yokota A."/>
            <person name="Sjamsuridzal W."/>
        </authorList>
    </citation>
    <scope>NUCLEOTIDE SEQUENCE [LARGE SCALE GENOMIC DNA]</scope>
    <source>
        <strain evidence="5 6">S3.2.2.5</strain>
    </source>
</reference>
<dbReference type="Gene3D" id="3.40.30.120">
    <property type="match status" value="1"/>
</dbReference>
<keyword evidence="5" id="KW-0560">Oxidoreductase</keyword>
<dbReference type="InterPro" id="IPR036188">
    <property type="entry name" value="FAD/NAD-bd_sf"/>
</dbReference>
<dbReference type="GO" id="GO:0004497">
    <property type="term" value="F:monooxygenase activity"/>
    <property type="evidence" value="ECO:0007669"/>
    <property type="project" value="UniProtKB-KW"/>
</dbReference>
<keyword evidence="3" id="KW-0274">FAD</keyword>
<dbReference type="Proteomes" id="UP001344906">
    <property type="component" value="Unassembled WGS sequence"/>
</dbReference>
<dbReference type="Pfam" id="PF21274">
    <property type="entry name" value="Rng_hyd_C"/>
    <property type="match status" value="1"/>
</dbReference>
<keyword evidence="5" id="KW-0503">Monooxygenase</keyword>
<organism evidence="5 6">
    <name type="scientific">Dictyobacter halimunensis</name>
    <dbReference type="NCBI Taxonomy" id="3026934"/>
    <lineage>
        <taxon>Bacteria</taxon>
        <taxon>Bacillati</taxon>
        <taxon>Chloroflexota</taxon>
        <taxon>Ktedonobacteria</taxon>
        <taxon>Ktedonobacterales</taxon>
        <taxon>Dictyobacteraceae</taxon>
        <taxon>Dictyobacter</taxon>
    </lineage>
</organism>
<dbReference type="RefSeq" id="WP_338254197.1">
    <property type="nucleotide sequence ID" value="NZ_BSRI01000002.1"/>
</dbReference>
<evidence type="ECO:0000256" key="2">
    <source>
        <dbReference type="ARBA" id="ARBA00022630"/>
    </source>
</evidence>
<comment type="caution">
    <text evidence="5">The sequence shown here is derived from an EMBL/GenBank/DDBJ whole genome shotgun (WGS) entry which is preliminary data.</text>
</comment>
<accession>A0ABQ6FYL3</accession>
<dbReference type="SUPFAM" id="SSF51905">
    <property type="entry name" value="FAD/NAD(P)-binding domain"/>
    <property type="match status" value="1"/>
</dbReference>
<protein>
    <submittedName>
        <fullName evidence="5">FAD-binding monooxygenase</fullName>
    </submittedName>
</protein>
<dbReference type="InterPro" id="IPR002938">
    <property type="entry name" value="FAD-bd"/>
</dbReference>
<keyword evidence="2" id="KW-0285">Flavoprotein</keyword>